<keyword evidence="3" id="KW-1185">Reference proteome</keyword>
<accession>A0ABN1R563</accession>
<proteinExistence type="predicted"/>
<organism evidence="2 3">
    <name type="scientific">Kribbella koreensis</name>
    <dbReference type="NCBI Taxonomy" id="57909"/>
    <lineage>
        <taxon>Bacteria</taxon>
        <taxon>Bacillati</taxon>
        <taxon>Actinomycetota</taxon>
        <taxon>Actinomycetes</taxon>
        <taxon>Propionibacteriales</taxon>
        <taxon>Kribbellaceae</taxon>
        <taxon>Kribbella</taxon>
    </lineage>
</organism>
<reference evidence="2 3" key="1">
    <citation type="journal article" date="2019" name="Int. J. Syst. Evol. Microbiol.">
        <title>The Global Catalogue of Microorganisms (GCM) 10K type strain sequencing project: providing services to taxonomists for standard genome sequencing and annotation.</title>
        <authorList>
            <consortium name="The Broad Institute Genomics Platform"/>
            <consortium name="The Broad Institute Genome Sequencing Center for Infectious Disease"/>
            <person name="Wu L."/>
            <person name="Ma J."/>
        </authorList>
    </citation>
    <scope>NUCLEOTIDE SEQUENCE [LARGE SCALE GENOMIC DNA]</scope>
    <source>
        <strain evidence="2 3">JCM 10977</strain>
    </source>
</reference>
<dbReference type="Proteomes" id="UP001500542">
    <property type="component" value="Unassembled WGS sequence"/>
</dbReference>
<evidence type="ECO:0000313" key="2">
    <source>
        <dbReference type="EMBL" id="GAA0952031.1"/>
    </source>
</evidence>
<evidence type="ECO:0000313" key="3">
    <source>
        <dbReference type="Proteomes" id="UP001500542"/>
    </source>
</evidence>
<gene>
    <name evidence="2" type="ORF">GCM10009554_54480</name>
</gene>
<name>A0ABN1R563_9ACTN</name>
<evidence type="ECO:0000256" key="1">
    <source>
        <dbReference type="SAM" id="MobiDB-lite"/>
    </source>
</evidence>
<dbReference type="RefSeq" id="WP_343976019.1">
    <property type="nucleotide sequence ID" value="NZ_BAAAHK010000013.1"/>
</dbReference>
<sequence>MSMFMSTQSIQAETAYRQERIKREYGRANGRRLRAKRAEKAEPLHARRTLRPTTAA</sequence>
<protein>
    <submittedName>
        <fullName evidence="2">Uncharacterized protein</fullName>
    </submittedName>
</protein>
<feature type="compositionally biased region" description="Basic and acidic residues" evidence="1">
    <location>
        <begin position="36"/>
        <end position="45"/>
    </location>
</feature>
<comment type="caution">
    <text evidence="2">The sequence shown here is derived from an EMBL/GenBank/DDBJ whole genome shotgun (WGS) entry which is preliminary data.</text>
</comment>
<feature type="region of interest" description="Disordered" evidence="1">
    <location>
        <begin position="23"/>
        <end position="56"/>
    </location>
</feature>
<dbReference type="EMBL" id="BAAAHK010000013">
    <property type="protein sequence ID" value="GAA0952031.1"/>
    <property type="molecule type" value="Genomic_DNA"/>
</dbReference>